<sequence length="126" mass="14326">MRFFLFFIFFMTTHTVLANEWVFSDDENAISDGVLKISVQAGHYKISFPPTANPNSGAVSINGERFYGNRSFGFDGEQADIMIDRLLKVKSAQVEYDDRFKTKVVRKLVDFSDITSSLDSLKNKSH</sequence>
<feature type="chain" id="PRO_5044753048" evidence="1">
    <location>
        <begin position="19"/>
        <end position="126"/>
    </location>
</feature>
<comment type="caution">
    <text evidence="2">The sequence shown here is derived from an EMBL/GenBank/DDBJ whole genome shotgun (WGS) entry which is preliminary data.</text>
</comment>
<dbReference type="EMBL" id="JAVIPQ010000446">
    <property type="protein sequence ID" value="MDQ9559053.1"/>
    <property type="molecule type" value="Genomic_DNA"/>
</dbReference>
<dbReference type="AlphaFoldDB" id="A0ABD5BSV6"/>
<evidence type="ECO:0000313" key="3">
    <source>
        <dbReference type="Proteomes" id="UP001234811"/>
    </source>
</evidence>
<evidence type="ECO:0000313" key="2">
    <source>
        <dbReference type="EMBL" id="MDQ9559053.1"/>
    </source>
</evidence>
<accession>A0ABD5BSV6</accession>
<reference evidence="2 3" key="1">
    <citation type="submission" date="2023-07" db="EMBL/GenBank/DDBJ databases">
        <title>Pathogens genome sequencing project 196.</title>
        <authorList>
            <person name="Cao X."/>
        </authorList>
    </citation>
    <scope>NUCLEOTIDE SEQUENCE [LARGE SCALE GENOMIC DNA]</scope>
    <source>
        <strain evidence="2 3">SM41</strain>
    </source>
</reference>
<protein>
    <submittedName>
        <fullName evidence="2">Uncharacterized protein</fullName>
    </submittedName>
</protein>
<proteinExistence type="predicted"/>
<evidence type="ECO:0000256" key="1">
    <source>
        <dbReference type="SAM" id="SignalP"/>
    </source>
</evidence>
<feature type="signal peptide" evidence="1">
    <location>
        <begin position="1"/>
        <end position="18"/>
    </location>
</feature>
<organism evidence="2 3">
    <name type="scientific">Serratia marcescens</name>
    <dbReference type="NCBI Taxonomy" id="615"/>
    <lineage>
        <taxon>Bacteria</taxon>
        <taxon>Pseudomonadati</taxon>
        <taxon>Pseudomonadota</taxon>
        <taxon>Gammaproteobacteria</taxon>
        <taxon>Enterobacterales</taxon>
        <taxon>Yersiniaceae</taxon>
        <taxon>Serratia</taxon>
    </lineage>
</organism>
<keyword evidence="1" id="KW-0732">Signal</keyword>
<dbReference type="Proteomes" id="UP001234811">
    <property type="component" value="Unassembled WGS sequence"/>
</dbReference>
<name>A0ABD5BSV6_SERMA</name>
<gene>
    <name evidence="2" type="ORF">RF091_26535</name>
</gene>
<dbReference type="RefSeq" id="WP_033637903.1">
    <property type="nucleotide sequence ID" value="NZ_ABEXNO020000011.1"/>
</dbReference>